<keyword evidence="1" id="KW-0812">Transmembrane</keyword>
<reference evidence="2 3" key="1">
    <citation type="journal article" date="2018" name="ISME J.">
        <title>Endosymbiont genomes yield clues of tubeworm success.</title>
        <authorList>
            <person name="Li Y."/>
            <person name="Liles M.R."/>
            <person name="Halanych K.M."/>
        </authorList>
    </citation>
    <scope>NUCLEOTIDE SEQUENCE [LARGE SCALE GENOMIC DNA]</scope>
    <source>
        <strain evidence="2">A1422</strain>
    </source>
</reference>
<keyword evidence="1" id="KW-1133">Transmembrane helix</keyword>
<feature type="transmembrane region" description="Helical" evidence="1">
    <location>
        <begin position="86"/>
        <end position="105"/>
    </location>
</feature>
<name>A0A370DWN3_9GAMM</name>
<dbReference type="EMBL" id="QFXD01000171">
    <property type="protein sequence ID" value="RDH90296.1"/>
    <property type="molecule type" value="Genomic_DNA"/>
</dbReference>
<dbReference type="AlphaFoldDB" id="A0A370DWN3"/>
<dbReference type="Proteomes" id="UP000255508">
    <property type="component" value="Unassembled WGS sequence"/>
</dbReference>
<feature type="transmembrane region" description="Helical" evidence="1">
    <location>
        <begin position="181"/>
        <end position="199"/>
    </location>
</feature>
<comment type="caution">
    <text evidence="2">The sequence shown here is derived from an EMBL/GenBank/DDBJ whole genome shotgun (WGS) entry which is preliminary data.</text>
</comment>
<feature type="transmembrane region" description="Helical" evidence="1">
    <location>
        <begin position="154"/>
        <end position="175"/>
    </location>
</feature>
<evidence type="ECO:0000313" key="3">
    <source>
        <dbReference type="Proteomes" id="UP000255508"/>
    </source>
</evidence>
<feature type="transmembrane region" description="Helical" evidence="1">
    <location>
        <begin position="117"/>
        <end position="142"/>
    </location>
</feature>
<accession>A0A370DWN3</accession>
<protein>
    <submittedName>
        <fullName evidence="2">Uncharacterized protein</fullName>
    </submittedName>
</protein>
<sequence>MCITVLSKNSANARPKSRIWQWLTRTPLRLLGSASVIFLLLAAGDYLLSETVPVWLRLNLLFGIAPLPFFGYLLQRYPEWLKRSPVPYVRYGALFFLFAAAQAAFHLSRQTGGEPGLFYLALLVIGWYLAITTLVGIYRFALDSHRTSEGWVNGLLYVGAVGLLLSGLGLILGEFTLSNAGFWLGLGGWLLPSLLLVALRPPLRPGQALHIP</sequence>
<gene>
    <name evidence="2" type="ORF">DIZ79_09445</name>
</gene>
<evidence type="ECO:0000313" key="2">
    <source>
        <dbReference type="EMBL" id="RDH90296.1"/>
    </source>
</evidence>
<organism evidence="2 3">
    <name type="scientific">endosymbiont of Lamellibrachia luymesi</name>
    <dbReference type="NCBI Taxonomy" id="2200907"/>
    <lineage>
        <taxon>Bacteria</taxon>
        <taxon>Pseudomonadati</taxon>
        <taxon>Pseudomonadota</taxon>
        <taxon>Gammaproteobacteria</taxon>
        <taxon>sulfur-oxidizing symbionts</taxon>
    </lineage>
</organism>
<feature type="transmembrane region" description="Helical" evidence="1">
    <location>
        <begin position="54"/>
        <end position="74"/>
    </location>
</feature>
<proteinExistence type="predicted"/>
<feature type="transmembrane region" description="Helical" evidence="1">
    <location>
        <begin position="28"/>
        <end position="48"/>
    </location>
</feature>
<keyword evidence="1" id="KW-0472">Membrane</keyword>
<evidence type="ECO:0000256" key="1">
    <source>
        <dbReference type="SAM" id="Phobius"/>
    </source>
</evidence>
<dbReference type="InterPro" id="IPR010266">
    <property type="entry name" value="NnrS"/>
</dbReference>
<dbReference type="Pfam" id="PF05940">
    <property type="entry name" value="NnrS"/>
    <property type="match status" value="1"/>
</dbReference>